<organism evidence="1 2">
    <name type="scientific">Ceratocystis fimbriata CBS 114723</name>
    <dbReference type="NCBI Taxonomy" id="1035309"/>
    <lineage>
        <taxon>Eukaryota</taxon>
        <taxon>Fungi</taxon>
        <taxon>Dikarya</taxon>
        <taxon>Ascomycota</taxon>
        <taxon>Pezizomycotina</taxon>
        <taxon>Sordariomycetes</taxon>
        <taxon>Hypocreomycetidae</taxon>
        <taxon>Microascales</taxon>
        <taxon>Ceratocystidaceae</taxon>
        <taxon>Ceratocystis</taxon>
    </lineage>
</organism>
<sequence length="104" mass="11662">MYYAAYLRTIIAETRRFVAHVMAVPSLPGTVSCVMFGMGSRGDFMIAPKNRLDNDIIGPLKGRMNYNSGTPDARWKLGVSRTTAGRLEMRLFVEFLENQAMPIT</sequence>
<proteinExistence type="predicted"/>
<reference evidence="1 2" key="2">
    <citation type="journal article" date="2013" name="IMA Fungus">
        <title>IMA Genome-F 1: Ceratocystis fimbriata: Draft nuclear genome sequence for the plant pathogen, Ceratocystis fimbriata.</title>
        <authorList>
            <person name="Wilken P.M."/>
            <person name="Steenkamp E.T."/>
            <person name="Wingfield M.J."/>
            <person name="de Beer Z.W."/>
            <person name="Wingfield B.D."/>
        </authorList>
    </citation>
    <scope>NUCLEOTIDE SEQUENCE [LARGE SCALE GENOMIC DNA]</scope>
    <source>
        <strain evidence="1 2">CBS 114723</strain>
    </source>
</reference>
<keyword evidence="2" id="KW-1185">Reference proteome</keyword>
<comment type="caution">
    <text evidence="1">The sequence shown here is derived from an EMBL/GenBank/DDBJ whole genome shotgun (WGS) entry which is preliminary data.</text>
</comment>
<gene>
    <name evidence="1" type="ORF">CFIMG_003180RAa</name>
</gene>
<evidence type="ECO:0000313" key="2">
    <source>
        <dbReference type="Proteomes" id="UP000222788"/>
    </source>
</evidence>
<evidence type="ECO:0000313" key="1">
    <source>
        <dbReference type="EMBL" id="PHH52268.1"/>
    </source>
</evidence>
<protein>
    <submittedName>
        <fullName evidence="1">Uncharacterized protein</fullName>
    </submittedName>
</protein>
<dbReference type="Proteomes" id="UP000222788">
    <property type="component" value="Unassembled WGS sequence"/>
</dbReference>
<accession>A0A2C5WXI2</accession>
<reference evidence="1 2" key="1">
    <citation type="journal article" date="2013" name="Fungal Biol.">
        <title>Analysis of microsatellite markers in the genome of the plant pathogen Ceratocystis fimbriata.</title>
        <authorList>
            <person name="Simpson M.C."/>
            <person name="Wilken P.M."/>
            <person name="Coetzee M.P."/>
            <person name="Wingfield M.J."/>
            <person name="Wingfield B.D."/>
        </authorList>
    </citation>
    <scope>NUCLEOTIDE SEQUENCE [LARGE SCALE GENOMIC DNA]</scope>
    <source>
        <strain evidence="1 2">CBS 114723</strain>
    </source>
</reference>
<dbReference type="EMBL" id="APWK03000073">
    <property type="protein sequence ID" value="PHH52268.1"/>
    <property type="molecule type" value="Genomic_DNA"/>
</dbReference>
<name>A0A2C5WXI2_9PEZI</name>
<dbReference type="AlphaFoldDB" id="A0A2C5WXI2"/>